<dbReference type="PANTHER" id="PTHR43278:SF4">
    <property type="entry name" value="NAD(P)H-DEPENDENT FMN-CONTAINING OXIDOREDUCTASE YWQN-RELATED"/>
    <property type="match status" value="1"/>
</dbReference>
<feature type="domain" description="NADPH-dependent FMN reductase-like" evidence="3">
    <location>
        <begin position="20"/>
        <end position="142"/>
    </location>
</feature>
<dbReference type="SUPFAM" id="SSF52218">
    <property type="entry name" value="Flavoproteins"/>
    <property type="match status" value="1"/>
</dbReference>
<proteinExistence type="predicted"/>
<dbReference type="InterPro" id="IPR029039">
    <property type="entry name" value="Flavoprotein-like_sf"/>
</dbReference>
<dbReference type="EMBL" id="JAHLQL010000006">
    <property type="protein sequence ID" value="MBU5592973.1"/>
    <property type="molecule type" value="Genomic_DNA"/>
</dbReference>
<keyword evidence="5" id="KW-1185">Reference proteome</keyword>
<dbReference type="Pfam" id="PF03358">
    <property type="entry name" value="FMN_red"/>
    <property type="match status" value="1"/>
</dbReference>
<dbReference type="InterPro" id="IPR005025">
    <property type="entry name" value="FMN_Rdtase-like_dom"/>
</dbReference>
<organism evidence="4 5">
    <name type="scientific">Clostridium simiarum</name>
    <dbReference type="NCBI Taxonomy" id="2841506"/>
    <lineage>
        <taxon>Bacteria</taxon>
        <taxon>Bacillati</taxon>
        <taxon>Bacillota</taxon>
        <taxon>Clostridia</taxon>
        <taxon>Eubacteriales</taxon>
        <taxon>Clostridiaceae</taxon>
        <taxon>Clostridium</taxon>
    </lineage>
</organism>
<comment type="caution">
    <text evidence="4">The sequence shown here is derived from an EMBL/GenBank/DDBJ whole genome shotgun (WGS) entry which is preliminary data.</text>
</comment>
<gene>
    <name evidence="4" type="ORF">KQI89_14575</name>
</gene>
<protein>
    <submittedName>
        <fullName evidence="4">NAD(P)H-dependent oxidoreductase</fullName>
    </submittedName>
</protein>
<evidence type="ECO:0000256" key="2">
    <source>
        <dbReference type="ARBA" id="ARBA00022643"/>
    </source>
</evidence>
<sequence>MGKMGVVCMSASNIKHSKNNGTSIKACKLVKKIINKRGANSIDVEIISLVDYDLKPCIGCGECFYSDNCVYDNDFNHIYSTIVKADALFIVSAHYAPIPAKLSIFLEKVEQLAFLKRFNDENYRSPLFDKPVGLICHGGGTEELIKYYKSLVLDPIYNALSYPVEMKIIGVSKEQHNGVAFPVKSIKKIEESIFPVQEYDWNDIENRLEPLVDNVIKQIKVGKRS</sequence>
<evidence type="ECO:0000259" key="3">
    <source>
        <dbReference type="Pfam" id="PF03358"/>
    </source>
</evidence>
<accession>A0ABS6F5W3</accession>
<reference evidence="4 5" key="1">
    <citation type="submission" date="2021-06" db="EMBL/GenBank/DDBJ databases">
        <authorList>
            <person name="Sun Q."/>
            <person name="Li D."/>
        </authorList>
    </citation>
    <scope>NUCLEOTIDE SEQUENCE [LARGE SCALE GENOMIC DNA]</scope>
    <source>
        <strain evidence="4 5">MSJ-4</strain>
    </source>
</reference>
<evidence type="ECO:0000313" key="5">
    <source>
        <dbReference type="Proteomes" id="UP000736583"/>
    </source>
</evidence>
<keyword evidence="2" id="KW-0288">FMN</keyword>
<dbReference type="PANTHER" id="PTHR43278">
    <property type="entry name" value="NAD(P)H-DEPENDENT FMN-CONTAINING OXIDOREDUCTASE YWQN-RELATED"/>
    <property type="match status" value="1"/>
</dbReference>
<evidence type="ECO:0000313" key="4">
    <source>
        <dbReference type="EMBL" id="MBU5592973.1"/>
    </source>
</evidence>
<name>A0ABS6F5W3_9CLOT</name>
<dbReference type="Gene3D" id="3.40.50.360">
    <property type="match status" value="1"/>
</dbReference>
<evidence type="ECO:0000256" key="1">
    <source>
        <dbReference type="ARBA" id="ARBA00022630"/>
    </source>
</evidence>
<keyword evidence="1" id="KW-0285">Flavoprotein</keyword>
<dbReference type="InterPro" id="IPR051796">
    <property type="entry name" value="ISF_SsuE-like"/>
</dbReference>
<dbReference type="Proteomes" id="UP000736583">
    <property type="component" value="Unassembled WGS sequence"/>
</dbReference>